<keyword evidence="3" id="KW-0732">Signal</keyword>
<evidence type="ECO:0000256" key="2">
    <source>
        <dbReference type="SAM" id="MobiDB-lite"/>
    </source>
</evidence>
<evidence type="ECO:0000313" key="5">
    <source>
        <dbReference type="Proteomes" id="UP000440578"/>
    </source>
</evidence>
<dbReference type="AlphaFoldDB" id="A0A6A4WNC9"/>
<evidence type="ECO:0000313" key="4">
    <source>
        <dbReference type="EMBL" id="KAF0308345.1"/>
    </source>
</evidence>
<comment type="caution">
    <text evidence="4">The sequence shown here is derived from an EMBL/GenBank/DDBJ whole genome shotgun (WGS) entry which is preliminary data.</text>
</comment>
<dbReference type="EMBL" id="VIIS01000495">
    <property type="protein sequence ID" value="KAF0308345.1"/>
    <property type="molecule type" value="Genomic_DNA"/>
</dbReference>
<gene>
    <name evidence="4" type="ORF">FJT64_020461</name>
</gene>
<accession>A0A6A4WNC9</accession>
<evidence type="ECO:0000256" key="3">
    <source>
        <dbReference type="SAM" id="SignalP"/>
    </source>
</evidence>
<proteinExistence type="predicted"/>
<organism evidence="4 5">
    <name type="scientific">Amphibalanus amphitrite</name>
    <name type="common">Striped barnacle</name>
    <name type="synonym">Balanus amphitrite</name>
    <dbReference type="NCBI Taxonomy" id="1232801"/>
    <lineage>
        <taxon>Eukaryota</taxon>
        <taxon>Metazoa</taxon>
        <taxon>Ecdysozoa</taxon>
        <taxon>Arthropoda</taxon>
        <taxon>Crustacea</taxon>
        <taxon>Multicrustacea</taxon>
        <taxon>Cirripedia</taxon>
        <taxon>Thoracica</taxon>
        <taxon>Thoracicalcarea</taxon>
        <taxon>Balanomorpha</taxon>
        <taxon>Balanoidea</taxon>
        <taxon>Balanidae</taxon>
        <taxon>Amphibalaninae</taxon>
        <taxon>Amphibalanus</taxon>
    </lineage>
</organism>
<keyword evidence="1" id="KW-0193">Cuticle</keyword>
<feature type="signal peptide" evidence="3">
    <location>
        <begin position="1"/>
        <end position="42"/>
    </location>
</feature>
<reference evidence="4 5" key="1">
    <citation type="submission" date="2019-07" db="EMBL/GenBank/DDBJ databases">
        <title>Draft genome assembly of a fouling barnacle, Amphibalanus amphitrite (Darwin, 1854): The first reference genome for Thecostraca.</title>
        <authorList>
            <person name="Kim W."/>
        </authorList>
    </citation>
    <scope>NUCLEOTIDE SEQUENCE [LARGE SCALE GENOMIC DNA]</scope>
    <source>
        <strain evidence="4">SNU_AA5</strain>
        <tissue evidence="4">Soma without cirri and trophi</tissue>
    </source>
</reference>
<dbReference type="OrthoDB" id="6630665at2759"/>
<dbReference type="Pfam" id="PF00379">
    <property type="entry name" value="Chitin_bind_4"/>
    <property type="match status" value="1"/>
</dbReference>
<dbReference type="Proteomes" id="UP000440578">
    <property type="component" value="Unassembled WGS sequence"/>
</dbReference>
<feature type="chain" id="PRO_5025385637" evidence="3">
    <location>
        <begin position="43"/>
        <end position="126"/>
    </location>
</feature>
<dbReference type="GO" id="GO:0042302">
    <property type="term" value="F:structural constituent of cuticle"/>
    <property type="evidence" value="ECO:0007669"/>
    <property type="project" value="UniProtKB-UniRule"/>
</dbReference>
<feature type="region of interest" description="Disordered" evidence="2">
    <location>
        <begin position="35"/>
        <end position="70"/>
    </location>
</feature>
<feature type="compositionally biased region" description="Low complexity" evidence="2">
    <location>
        <begin position="35"/>
        <end position="59"/>
    </location>
</feature>
<sequence>MHSLQGFRVAWSPGGADMRLLVAAALLCCAAGAAVAPRQARAGPQGARRSSSRYRGPGSKAAPTAAQTSERDAANFSYVYSTGDGTSVGAVGHQRRIGDGVGTVMRGHYSYLAPDGRAVLLQALFL</sequence>
<dbReference type="PROSITE" id="PS51155">
    <property type="entry name" value="CHIT_BIND_RR_2"/>
    <property type="match status" value="1"/>
</dbReference>
<name>A0A6A4WNC9_AMPAM</name>
<protein>
    <submittedName>
        <fullName evidence="4">Uncharacterized protein</fullName>
    </submittedName>
</protein>
<keyword evidence="5" id="KW-1185">Reference proteome</keyword>
<dbReference type="InterPro" id="IPR000618">
    <property type="entry name" value="Insect_cuticle"/>
</dbReference>
<evidence type="ECO:0000256" key="1">
    <source>
        <dbReference type="PROSITE-ProRule" id="PRU00497"/>
    </source>
</evidence>